<keyword evidence="1" id="KW-0472">Membrane</keyword>
<organism evidence="2 3">
    <name type="scientific">Corynebacterium pilosum</name>
    <dbReference type="NCBI Taxonomy" id="35756"/>
    <lineage>
        <taxon>Bacteria</taxon>
        <taxon>Bacillati</taxon>
        <taxon>Actinomycetota</taxon>
        <taxon>Actinomycetes</taxon>
        <taxon>Mycobacteriales</taxon>
        <taxon>Corynebacteriaceae</taxon>
        <taxon>Corynebacterium</taxon>
    </lineage>
</organism>
<accession>A0A376CPU3</accession>
<dbReference type="EMBL" id="UFXQ01000001">
    <property type="protein sequence ID" value="STC70474.1"/>
    <property type="molecule type" value="Genomic_DNA"/>
</dbReference>
<reference evidence="2 3" key="1">
    <citation type="submission" date="2018-06" db="EMBL/GenBank/DDBJ databases">
        <authorList>
            <consortium name="Pathogen Informatics"/>
            <person name="Doyle S."/>
        </authorList>
    </citation>
    <scope>NUCLEOTIDE SEQUENCE [LARGE SCALE GENOMIC DNA]</scope>
    <source>
        <strain evidence="2 3">NCTC11862</strain>
    </source>
</reference>
<dbReference type="Proteomes" id="UP000254467">
    <property type="component" value="Unassembled WGS sequence"/>
</dbReference>
<keyword evidence="1" id="KW-1133">Transmembrane helix</keyword>
<sequence length="157" mass="16817">MRQDNLDLEALAQQLRHDGVAFGTDNLANWGIEESLLHVVDEVADEGFPQLGVVVVEGVDLHGAQLRDLAQDLNLETGIDTVVVRSPQAVAAVSDTLTRSEIEAGQEAMLAQPDYVAGLEDFASASQGLDISWSVVFIGLLILAIGVAVFTAFFVKR</sequence>
<dbReference type="RefSeq" id="WP_018581981.1">
    <property type="nucleotide sequence ID" value="NZ_LDYD01000008.1"/>
</dbReference>
<gene>
    <name evidence="2" type="ORF">NCTC11862_02293</name>
</gene>
<name>A0A376CPU3_9CORY</name>
<dbReference type="AlphaFoldDB" id="A0A376CPU3"/>
<dbReference type="OrthoDB" id="4406842at2"/>
<feature type="transmembrane region" description="Helical" evidence="1">
    <location>
        <begin position="131"/>
        <end position="155"/>
    </location>
</feature>
<keyword evidence="3" id="KW-1185">Reference proteome</keyword>
<dbReference type="Pfam" id="PF20381">
    <property type="entry name" value="Rv1476"/>
    <property type="match status" value="1"/>
</dbReference>
<dbReference type="InterPro" id="IPR046498">
    <property type="entry name" value="Rv1476-like"/>
</dbReference>
<protein>
    <submittedName>
        <fullName evidence="2">1-deoxy-D-xylulose-5-phosphate synthase</fullName>
    </submittedName>
</protein>
<dbReference type="STRING" id="35756.GCA_001044155_02554"/>
<keyword evidence="1" id="KW-0812">Transmembrane</keyword>
<evidence type="ECO:0000313" key="3">
    <source>
        <dbReference type="Proteomes" id="UP000254467"/>
    </source>
</evidence>
<evidence type="ECO:0000313" key="2">
    <source>
        <dbReference type="EMBL" id="STC70474.1"/>
    </source>
</evidence>
<evidence type="ECO:0000256" key="1">
    <source>
        <dbReference type="SAM" id="Phobius"/>
    </source>
</evidence>
<proteinExistence type="predicted"/>